<sequence>MGIFINMIISKSVTREEWEKVYEETLLLVKKFPFAEKRKIKIHDVDTICLVPTEERETTYRWNREKTQIGWNTVGDYTYMRTAENYYLPRNLVGDNKVEPEAGDAIFGALPAYLPYDWNDEKFNHVYQEWGAKTQGEPYHMYLLAIACLIEARLGTKAFTYGDITRGQCKKAVEIANEYLESPIEMPDRCDVKRFLKRVSQLPLSENEQLDVFEKFYLGTKDAAFGAYIRQSFSNEAIEAFWKQEFAGYKLGTIGFNDCFYNYMLWGFDLERLCGYVSFQDGEGNLKYDIFIKCVMDAKFHLVDKNCEDALKIDQEEEHPYGIWTLMAQFAFSGAKNKKVNRYIPIKEIRSALNAGIGDKCNVDEIIDAYLAKEAEQMKINIMDEDVSDEDFDMAIRQDPADAFHQVMEKTRENGLEKLEKYDINDYDDMIFYEKGDTMRPVLMKSLGGSRKFLDTALEEEEFSELMEEDSRRRCEWLIEQNRYFLMRDKDWEKIFADIEENKESFGRYYPLFRVRIESDGLMDMSIALLINDDLYAYSKELAEQEEE</sequence>
<dbReference type="EMBL" id="VUMS01000066">
    <property type="protein sequence ID" value="MST67958.1"/>
    <property type="molecule type" value="Genomic_DNA"/>
</dbReference>
<evidence type="ECO:0000313" key="2">
    <source>
        <dbReference type="Proteomes" id="UP000440513"/>
    </source>
</evidence>
<keyword evidence="2" id="KW-1185">Reference proteome</keyword>
<evidence type="ECO:0000313" key="1">
    <source>
        <dbReference type="EMBL" id="MST67958.1"/>
    </source>
</evidence>
<accession>A0A7X2TLY3</accession>
<name>A0A7X2TLY3_9FIRM</name>
<dbReference type="Proteomes" id="UP000440513">
    <property type="component" value="Unassembled WGS sequence"/>
</dbReference>
<comment type="caution">
    <text evidence="1">The sequence shown here is derived from an EMBL/GenBank/DDBJ whole genome shotgun (WGS) entry which is preliminary data.</text>
</comment>
<proteinExistence type="predicted"/>
<gene>
    <name evidence="1" type="ORF">FYJ57_14960</name>
</gene>
<protein>
    <submittedName>
        <fullName evidence="1">Uncharacterized protein</fullName>
    </submittedName>
</protein>
<dbReference type="RefSeq" id="WP_154433253.1">
    <property type="nucleotide sequence ID" value="NZ_JBQHRC010000038.1"/>
</dbReference>
<reference evidence="1 2" key="1">
    <citation type="submission" date="2019-08" db="EMBL/GenBank/DDBJ databases">
        <title>In-depth cultivation of the pig gut microbiome towards novel bacterial diversity and tailored functional studies.</title>
        <authorList>
            <person name="Wylensek D."/>
            <person name="Hitch T.C.A."/>
            <person name="Clavel T."/>
        </authorList>
    </citation>
    <scope>NUCLEOTIDE SEQUENCE [LARGE SCALE GENOMIC DNA]</scope>
    <source>
        <strain evidence="1 2">BSM-380-WT-5A</strain>
    </source>
</reference>
<organism evidence="1 2">
    <name type="scientific">Oliverpabstia intestinalis</name>
    <dbReference type="NCBI Taxonomy" id="2606633"/>
    <lineage>
        <taxon>Bacteria</taxon>
        <taxon>Bacillati</taxon>
        <taxon>Bacillota</taxon>
        <taxon>Clostridia</taxon>
        <taxon>Lachnospirales</taxon>
        <taxon>Lachnospiraceae</taxon>
        <taxon>Oliverpabstia</taxon>
    </lineage>
</organism>
<dbReference type="AlphaFoldDB" id="A0A7X2TLY3"/>